<protein>
    <recommendedName>
        <fullName evidence="4">TetR family transcriptional regulator</fullName>
    </recommendedName>
</protein>
<dbReference type="Proteomes" id="UP001500897">
    <property type="component" value="Unassembled WGS sequence"/>
</dbReference>
<feature type="compositionally biased region" description="Basic and acidic residues" evidence="1">
    <location>
        <begin position="111"/>
        <end position="122"/>
    </location>
</feature>
<feature type="region of interest" description="Disordered" evidence="1">
    <location>
        <begin position="111"/>
        <end position="135"/>
    </location>
</feature>
<evidence type="ECO:0000313" key="3">
    <source>
        <dbReference type="Proteomes" id="UP001500897"/>
    </source>
</evidence>
<dbReference type="EMBL" id="BAAANS010000061">
    <property type="protein sequence ID" value="GAA2118187.1"/>
    <property type="molecule type" value="Genomic_DNA"/>
</dbReference>
<evidence type="ECO:0000313" key="2">
    <source>
        <dbReference type="EMBL" id="GAA2118187.1"/>
    </source>
</evidence>
<dbReference type="Gene3D" id="1.20.5.1700">
    <property type="match status" value="1"/>
</dbReference>
<evidence type="ECO:0000256" key="1">
    <source>
        <dbReference type="SAM" id="MobiDB-lite"/>
    </source>
</evidence>
<name>A0ABN2XV26_9ACTN</name>
<comment type="caution">
    <text evidence="2">The sequence shown here is derived from an EMBL/GenBank/DDBJ whole genome shotgun (WGS) entry which is preliminary data.</text>
</comment>
<keyword evidence="3" id="KW-1185">Reference proteome</keyword>
<evidence type="ECO:0008006" key="4">
    <source>
        <dbReference type="Google" id="ProtNLM"/>
    </source>
</evidence>
<sequence>MRAFEELTHGRPQTTDGSLTVVNIAAEAGVGRASYYRSPVAAAIKEILAAPDSKRPEVDELKAEIRRLRKTERELRKEKAAEIRELQETINTYANQIQALALRNAELAEDARKLRSQNDEATRGTVLPLKTLPRP</sequence>
<gene>
    <name evidence="2" type="ORF">GCM10009759_65280</name>
</gene>
<accession>A0ABN2XV26</accession>
<reference evidence="2 3" key="1">
    <citation type="journal article" date="2019" name="Int. J. Syst. Evol. Microbiol.">
        <title>The Global Catalogue of Microorganisms (GCM) 10K type strain sequencing project: providing services to taxonomists for standard genome sequencing and annotation.</title>
        <authorList>
            <consortium name="The Broad Institute Genomics Platform"/>
            <consortium name="The Broad Institute Genome Sequencing Center for Infectious Disease"/>
            <person name="Wu L."/>
            <person name="Ma J."/>
        </authorList>
    </citation>
    <scope>NUCLEOTIDE SEQUENCE [LARGE SCALE GENOMIC DNA]</scope>
    <source>
        <strain evidence="2 3">JCM 14559</strain>
    </source>
</reference>
<organism evidence="2 3">
    <name type="scientific">Kitasatospora saccharophila</name>
    <dbReference type="NCBI Taxonomy" id="407973"/>
    <lineage>
        <taxon>Bacteria</taxon>
        <taxon>Bacillati</taxon>
        <taxon>Actinomycetota</taxon>
        <taxon>Actinomycetes</taxon>
        <taxon>Kitasatosporales</taxon>
        <taxon>Streptomycetaceae</taxon>
        <taxon>Kitasatospora</taxon>
    </lineage>
</organism>
<proteinExistence type="predicted"/>